<evidence type="ECO:0000313" key="2">
    <source>
        <dbReference type="EMBL" id="MBP1326130.1"/>
    </source>
</evidence>
<accession>A0A940T0Q9</accession>
<feature type="region of interest" description="Disordered" evidence="1">
    <location>
        <begin position="111"/>
        <end position="132"/>
    </location>
</feature>
<dbReference type="RefSeq" id="WP_209705087.1">
    <property type="nucleotide sequence ID" value="NZ_JAFIDA010000001.1"/>
</dbReference>
<dbReference type="GO" id="GO:0016787">
    <property type="term" value="F:hydrolase activity"/>
    <property type="evidence" value="ECO:0007669"/>
    <property type="project" value="UniProtKB-KW"/>
</dbReference>
<protein>
    <submittedName>
        <fullName evidence="2">5-hydroxyisourate hydrolase-like protein (Transthyretin family)</fullName>
    </submittedName>
</protein>
<keyword evidence="2" id="KW-0378">Hydrolase</keyword>
<organism evidence="2 3">
    <name type="scientific">Leucobacter exalbidus</name>
    <dbReference type="NCBI Taxonomy" id="662960"/>
    <lineage>
        <taxon>Bacteria</taxon>
        <taxon>Bacillati</taxon>
        <taxon>Actinomycetota</taxon>
        <taxon>Actinomycetes</taxon>
        <taxon>Micrococcales</taxon>
        <taxon>Microbacteriaceae</taxon>
        <taxon>Leucobacter</taxon>
    </lineage>
</organism>
<dbReference type="AlphaFoldDB" id="A0A940T0Q9"/>
<evidence type="ECO:0000256" key="1">
    <source>
        <dbReference type="SAM" id="MobiDB-lite"/>
    </source>
</evidence>
<feature type="compositionally biased region" description="Low complexity" evidence="1">
    <location>
        <begin position="113"/>
        <end position="122"/>
    </location>
</feature>
<sequence length="472" mass="49317">MEKHIVGPGWARKVSGGLAGMLVAGLVLGGMTPALANDDLAAVTTVEAVEYAPTDTEFTEVLGGDEGVISPEVSIGAEVPEALGAPVVPGDPGEDAAVGEDGVAATEVDDASGAEAAAVPAAPAAPAPSPAAPRAEKVVPKAGLPGAVTDAITSKCTVTLTMPKTIKVGQSFQSFHVNTNGIQCLDRLKIALRRTSDNVVLNTWSIYGEDSEYQSGRIPLTLPMPYHLEGVIKGNIAGKYAVEISDRHLDGNWADANNLDWQTDFPTVKVVNGVVDVRAAASAPIKLQREVGGVRITSTVQRYDAGSDVKVGMPNTRVALQKKNSVGKWVTKKTVTTNSKGKYSTLIKDSKKGTWRAVVSANLSAFAVTSGAKSVAKKSSGKAKTKISRSYDYMTLTGAVKINAGGGYYKAPAGVKVRVQKNKGGKWSTFKTVKTNSAGKVKYTASKSGSYRFVVKASSTYKSSTSSAKKFY</sequence>
<comment type="caution">
    <text evidence="2">The sequence shown here is derived from an EMBL/GenBank/DDBJ whole genome shotgun (WGS) entry which is preliminary data.</text>
</comment>
<evidence type="ECO:0000313" key="3">
    <source>
        <dbReference type="Proteomes" id="UP000675163"/>
    </source>
</evidence>
<dbReference type="Proteomes" id="UP000675163">
    <property type="component" value="Unassembled WGS sequence"/>
</dbReference>
<reference evidence="2" key="1">
    <citation type="submission" date="2021-02" db="EMBL/GenBank/DDBJ databases">
        <title>Sequencing the genomes of 1000 actinobacteria strains.</title>
        <authorList>
            <person name="Klenk H.-P."/>
        </authorList>
    </citation>
    <scope>NUCLEOTIDE SEQUENCE</scope>
    <source>
        <strain evidence="2">DSM 22850</strain>
    </source>
</reference>
<gene>
    <name evidence="2" type="ORF">JOF28_001362</name>
</gene>
<proteinExistence type="predicted"/>
<keyword evidence="3" id="KW-1185">Reference proteome</keyword>
<name>A0A940T0Q9_9MICO</name>
<dbReference type="EMBL" id="JAFIDA010000001">
    <property type="protein sequence ID" value="MBP1326130.1"/>
    <property type="molecule type" value="Genomic_DNA"/>
</dbReference>